<evidence type="ECO:0000256" key="1">
    <source>
        <dbReference type="ARBA" id="ARBA00022705"/>
    </source>
</evidence>
<organism evidence="5 6">
    <name type="scientific">Clostridium magnum DSM 2767</name>
    <dbReference type="NCBI Taxonomy" id="1121326"/>
    <lineage>
        <taxon>Bacteria</taxon>
        <taxon>Bacillati</taxon>
        <taxon>Bacillota</taxon>
        <taxon>Clostridia</taxon>
        <taxon>Eubacteriales</taxon>
        <taxon>Clostridiaceae</taxon>
        <taxon>Clostridium</taxon>
    </lineage>
</organism>
<evidence type="ECO:0000313" key="5">
    <source>
        <dbReference type="EMBL" id="KZL88978.1"/>
    </source>
</evidence>
<sequence>MNNDSFKDYYKILEIDRDAAQDVITVAYRSLARKYHPDLNLNKLDEANEKMKAINEAYRILSDSESRRKYNLTYDSYIKKDINNSNSNINSSNINNSSVNDSSVSTNFNSYMTRKSRKEYTKQYNSKRFNFLKSKKRNLAIAGIVAILFTCMITGKILISNDYSASGKNERGIGTNVKQTDRMRPDFDSNHLNNLDSNSERPDRKSGSDHDR</sequence>
<dbReference type="Proteomes" id="UP000076603">
    <property type="component" value="Unassembled WGS sequence"/>
</dbReference>
<keyword evidence="1" id="KW-0235">DNA replication</keyword>
<protein>
    <submittedName>
        <fullName evidence="5">Chaperone protein DnaJ</fullName>
    </submittedName>
</protein>
<name>A0A161WQN2_9CLOT</name>
<dbReference type="InterPro" id="IPR036869">
    <property type="entry name" value="J_dom_sf"/>
</dbReference>
<dbReference type="SUPFAM" id="SSF46565">
    <property type="entry name" value="Chaperone J-domain"/>
    <property type="match status" value="1"/>
</dbReference>
<dbReference type="Pfam" id="PF00226">
    <property type="entry name" value="DnaJ"/>
    <property type="match status" value="1"/>
</dbReference>
<keyword evidence="3" id="KW-0472">Membrane</keyword>
<dbReference type="InterPro" id="IPR001623">
    <property type="entry name" value="DnaJ_domain"/>
</dbReference>
<evidence type="ECO:0000256" key="3">
    <source>
        <dbReference type="SAM" id="Phobius"/>
    </source>
</evidence>
<dbReference type="PROSITE" id="PS50076">
    <property type="entry name" value="DNAJ_2"/>
    <property type="match status" value="1"/>
</dbReference>
<evidence type="ECO:0000259" key="4">
    <source>
        <dbReference type="PROSITE" id="PS50076"/>
    </source>
</evidence>
<feature type="region of interest" description="Disordered" evidence="2">
    <location>
        <begin position="168"/>
        <end position="212"/>
    </location>
</feature>
<dbReference type="GO" id="GO:0006260">
    <property type="term" value="P:DNA replication"/>
    <property type="evidence" value="ECO:0007669"/>
    <property type="project" value="UniProtKB-KW"/>
</dbReference>
<dbReference type="STRING" id="1121326.CLMAG_56760"/>
<dbReference type="Gene3D" id="1.10.287.110">
    <property type="entry name" value="DnaJ domain"/>
    <property type="match status" value="1"/>
</dbReference>
<keyword evidence="3" id="KW-1133">Transmembrane helix</keyword>
<dbReference type="SMART" id="SM00271">
    <property type="entry name" value="DnaJ"/>
    <property type="match status" value="1"/>
</dbReference>
<reference evidence="5 6" key="1">
    <citation type="submission" date="2016-04" db="EMBL/GenBank/DDBJ databases">
        <title>Genome sequence of Clostridium magnum DSM 2767.</title>
        <authorList>
            <person name="Poehlein A."/>
            <person name="Uhlig R."/>
            <person name="Fischer R."/>
            <person name="Bahl H."/>
            <person name="Daniel R."/>
        </authorList>
    </citation>
    <scope>NUCLEOTIDE SEQUENCE [LARGE SCALE GENOMIC DNA]</scope>
    <source>
        <strain evidence="5 6">DSM 2767</strain>
    </source>
</reference>
<feature type="compositionally biased region" description="Basic and acidic residues" evidence="2">
    <location>
        <begin position="198"/>
        <end position="212"/>
    </location>
</feature>
<dbReference type="PATRIC" id="fig|1121326.3.peg.5732"/>
<feature type="domain" description="J" evidence="4">
    <location>
        <begin position="8"/>
        <end position="74"/>
    </location>
</feature>
<evidence type="ECO:0000256" key="2">
    <source>
        <dbReference type="SAM" id="MobiDB-lite"/>
    </source>
</evidence>
<feature type="compositionally biased region" description="Basic and acidic residues" evidence="2">
    <location>
        <begin position="179"/>
        <end position="189"/>
    </location>
</feature>
<dbReference type="InterPro" id="IPR050817">
    <property type="entry name" value="DjlA_DnaK_co-chaperone"/>
</dbReference>
<feature type="transmembrane region" description="Helical" evidence="3">
    <location>
        <begin position="138"/>
        <end position="159"/>
    </location>
</feature>
<dbReference type="RefSeq" id="WP_066630191.1">
    <property type="nucleotide sequence ID" value="NZ_FQXL01000020.1"/>
</dbReference>
<proteinExistence type="predicted"/>
<dbReference type="PRINTS" id="PR00625">
    <property type="entry name" value="JDOMAIN"/>
</dbReference>
<dbReference type="PANTHER" id="PTHR24074">
    <property type="entry name" value="CO-CHAPERONE PROTEIN DJLA"/>
    <property type="match status" value="1"/>
</dbReference>
<accession>A0A161WQN2</accession>
<gene>
    <name evidence="5" type="primary">dnaJ_3</name>
    <name evidence="5" type="ORF">CLMAG_56760</name>
</gene>
<dbReference type="EMBL" id="LWAE01000012">
    <property type="protein sequence ID" value="KZL88978.1"/>
    <property type="molecule type" value="Genomic_DNA"/>
</dbReference>
<evidence type="ECO:0000313" key="6">
    <source>
        <dbReference type="Proteomes" id="UP000076603"/>
    </source>
</evidence>
<comment type="caution">
    <text evidence="5">The sequence shown here is derived from an EMBL/GenBank/DDBJ whole genome shotgun (WGS) entry which is preliminary data.</text>
</comment>
<dbReference type="CDD" id="cd06257">
    <property type="entry name" value="DnaJ"/>
    <property type="match status" value="1"/>
</dbReference>
<keyword evidence="3" id="KW-0812">Transmembrane</keyword>
<keyword evidence="6" id="KW-1185">Reference proteome</keyword>
<dbReference type="AlphaFoldDB" id="A0A161WQN2"/>